<evidence type="ECO:0000256" key="6">
    <source>
        <dbReference type="ARBA" id="ARBA00047989"/>
    </source>
</evidence>
<feature type="region of interest" description="Disordered" evidence="9">
    <location>
        <begin position="208"/>
        <end position="227"/>
    </location>
</feature>
<comment type="similarity">
    <text evidence="2">Belongs to the purine nucleoside phosphorylase YfiH/LACC1 family.</text>
</comment>
<evidence type="ECO:0000256" key="1">
    <source>
        <dbReference type="ARBA" id="ARBA00000553"/>
    </source>
</evidence>
<comment type="catalytic activity">
    <reaction evidence="7">
        <text>adenosine + phosphate = alpha-D-ribose 1-phosphate + adenine</text>
        <dbReference type="Rhea" id="RHEA:27642"/>
        <dbReference type="ChEBI" id="CHEBI:16335"/>
        <dbReference type="ChEBI" id="CHEBI:16708"/>
        <dbReference type="ChEBI" id="CHEBI:43474"/>
        <dbReference type="ChEBI" id="CHEBI:57720"/>
        <dbReference type="EC" id="2.4.2.1"/>
    </reaction>
    <physiologicalReaction direction="left-to-right" evidence="7">
        <dbReference type="Rhea" id="RHEA:27643"/>
    </physiologicalReaction>
</comment>
<evidence type="ECO:0000256" key="2">
    <source>
        <dbReference type="ARBA" id="ARBA00007353"/>
    </source>
</evidence>
<evidence type="ECO:0000256" key="7">
    <source>
        <dbReference type="ARBA" id="ARBA00048968"/>
    </source>
</evidence>
<keyword evidence="11" id="KW-1185">Reference proteome</keyword>
<name>A0A085GAT8_EWIA3</name>
<evidence type="ECO:0000313" key="11">
    <source>
        <dbReference type="Proteomes" id="UP000028640"/>
    </source>
</evidence>
<dbReference type="OrthoDB" id="4279at2"/>
<dbReference type="InterPro" id="IPR003730">
    <property type="entry name" value="Cu_polyphenol_OxRdtase"/>
</dbReference>
<evidence type="ECO:0000256" key="5">
    <source>
        <dbReference type="ARBA" id="ARBA00022833"/>
    </source>
</evidence>
<keyword evidence="3" id="KW-0808">Transferase</keyword>
<dbReference type="Pfam" id="PF02578">
    <property type="entry name" value="Cu-oxidase_4"/>
    <property type="match status" value="1"/>
</dbReference>
<evidence type="ECO:0000256" key="4">
    <source>
        <dbReference type="ARBA" id="ARBA00022723"/>
    </source>
</evidence>
<dbReference type="RefSeq" id="WP_034791506.1">
    <property type="nucleotide sequence ID" value="NZ_JMPJ01000053.1"/>
</dbReference>
<comment type="catalytic activity">
    <reaction evidence="6">
        <text>adenosine + H2O + H(+) = inosine + NH4(+)</text>
        <dbReference type="Rhea" id="RHEA:24408"/>
        <dbReference type="ChEBI" id="CHEBI:15377"/>
        <dbReference type="ChEBI" id="CHEBI:15378"/>
        <dbReference type="ChEBI" id="CHEBI:16335"/>
        <dbReference type="ChEBI" id="CHEBI:17596"/>
        <dbReference type="ChEBI" id="CHEBI:28938"/>
        <dbReference type="EC" id="3.5.4.4"/>
    </reaction>
    <physiologicalReaction direction="left-to-right" evidence="6">
        <dbReference type="Rhea" id="RHEA:24409"/>
    </physiologicalReaction>
</comment>
<dbReference type="PANTHER" id="PTHR30616:SF3">
    <property type="entry name" value="PURINE NUCLEOSIDE PHOSPHORYLASE"/>
    <property type="match status" value="1"/>
</dbReference>
<sequence length="234" mass="25479">MTDISALISQIAGIRHGFGSKRALIPEVLAEFEPTRPQKKQVHGTRIVDISHPAQPCGEADGFYTSQPGILLTVFSADCLPLIFSRQDGRRVGVVHAGWRGLKAGIIEKMAERIHQDGIVEDWLVSIGPAARACCYEVSQELVDEFLRDVDLPPALISPSPRHLDLAAIAQAKLERLGFAAIDHAGGCTICSTVQDGSFKYTSFRRNSHQRAKDPTHPGISGRNQQSGIIILPE</sequence>
<evidence type="ECO:0000256" key="8">
    <source>
        <dbReference type="ARBA" id="ARBA00049893"/>
    </source>
</evidence>
<dbReference type="CDD" id="cd16833">
    <property type="entry name" value="YfiH"/>
    <property type="match status" value="1"/>
</dbReference>
<protein>
    <recommendedName>
        <fullName evidence="12">Purine nucleoside phosphorylase</fullName>
    </recommendedName>
</protein>
<comment type="catalytic activity">
    <reaction evidence="1">
        <text>inosine + phosphate = alpha-D-ribose 1-phosphate + hypoxanthine</text>
        <dbReference type="Rhea" id="RHEA:27646"/>
        <dbReference type="ChEBI" id="CHEBI:17368"/>
        <dbReference type="ChEBI" id="CHEBI:17596"/>
        <dbReference type="ChEBI" id="CHEBI:43474"/>
        <dbReference type="ChEBI" id="CHEBI:57720"/>
        <dbReference type="EC" id="2.4.2.1"/>
    </reaction>
    <physiologicalReaction direction="left-to-right" evidence="1">
        <dbReference type="Rhea" id="RHEA:27647"/>
    </physiologicalReaction>
</comment>
<dbReference type="InterPro" id="IPR011324">
    <property type="entry name" value="Cytotoxic_necrot_fac-like_cat"/>
</dbReference>
<comment type="catalytic activity">
    <reaction evidence="8">
        <text>S-methyl-5'-thioadenosine + phosphate = 5-(methylsulfanyl)-alpha-D-ribose 1-phosphate + adenine</text>
        <dbReference type="Rhea" id="RHEA:11852"/>
        <dbReference type="ChEBI" id="CHEBI:16708"/>
        <dbReference type="ChEBI" id="CHEBI:17509"/>
        <dbReference type="ChEBI" id="CHEBI:43474"/>
        <dbReference type="ChEBI" id="CHEBI:58533"/>
        <dbReference type="EC" id="2.4.2.28"/>
    </reaction>
    <physiologicalReaction direction="left-to-right" evidence="8">
        <dbReference type="Rhea" id="RHEA:11853"/>
    </physiologicalReaction>
</comment>
<accession>A0A085GAT8</accession>
<evidence type="ECO:0000256" key="9">
    <source>
        <dbReference type="SAM" id="MobiDB-lite"/>
    </source>
</evidence>
<comment type="caution">
    <text evidence="10">The sequence shown here is derived from an EMBL/GenBank/DDBJ whole genome shotgun (WGS) entry which is preliminary data.</text>
</comment>
<evidence type="ECO:0000313" key="10">
    <source>
        <dbReference type="EMBL" id="KFC80833.1"/>
    </source>
</evidence>
<dbReference type="GO" id="GO:0005507">
    <property type="term" value="F:copper ion binding"/>
    <property type="evidence" value="ECO:0007669"/>
    <property type="project" value="TreeGrafter"/>
</dbReference>
<dbReference type="eggNOG" id="COG1496">
    <property type="taxonomic scope" value="Bacteria"/>
</dbReference>
<dbReference type="SUPFAM" id="SSF64438">
    <property type="entry name" value="CNF1/YfiH-like putative cysteine hydrolases"/>
    <property type="match status" value="1"/>
</dbReference>
<reference evidence="10 11" key="1">
    <citation type="submission" date="2014-05" db="EMBL/GenBank/DDBJ databases">
        <title>ATOL: Assembling a taxonomically balanced genome-scale reconstruction of the evolutionary history of the Enterobacteriaceae.</title>
        <authorList>
            <person name="Plunkett G.III."/>
            <person name="Neeno-Eckwall E.C."/>
            <person name="Glasner J.D."/>
            <person name="Perna N.T."/>
        </authorList>
    </citation>
    <scope>NUCLEOTIDE SEQUENCE [LARGE SCALE GENOMIC DNA]</scope>
    <source>
        <strain evidence="10 11">ATCC 33852</strain>
    </source>
</reference>
<gene>
    <name evidence="10" type="ORF">GEAM_2155</name>
</gene>
<dbReference type="AlphaFoldDB" id="A0A085GAT8"/>
<keyword evidence="5" id="KW-0862">Zinc</keyword>
<evidence type="ECO:0008006" key="12">
    <source>
        <dbReference type="Google" id="ProtNLM"/>
    </source>
</evidence>
<dbReference type="STRING" id="910964.GEAM_2155"/>
<dbReference type="GO" id="GO:0017061">
    <property type="term" value="F:S-methyl-5-thioadenosine phosphorylase activity"/>
    <property type="evidence" value="ECO:0007669"/>
    <property type="project" value="UniProtKB-EC"/>
</dbReference>
<dbReference type="InterPro" id="IPR038371">
    <property type="entry name" value="Cu_polyphenol_OxRdtase_sf"/>
</dbReference>
<dbReference type="Gene3D" id="3.60.140.10">
    <property type="entry name" value="CNF1/YfiH-like putative cysteine hydrolases"/>
    <property type="match status" value="1"/>
</dbReference>
<evidence type="ECO:0000256" key="3">
    <source>
        <dbReference type="ARBA" id="ARBA00022679"/>
    </source>
</evidence>
<dbReference type="EMBL" id="JMPJ01000053">
    <property type="protein sequence ID" value="KFC80833.1"/>
    <property type="molecule type" value="Genomic_DNA"/>
</dbReference>
<dbReference type="GeneID" id="78380493"/>
<proteinExistence type="inferred from homology"/>
<keyword evidence="4" id="KW-0479">Metal-binding</keyword>
<organism evidence="10 11">
    <name type="scientific">Ewingella americana (strain ATCC 33852 / DSM 4580 / CCUG 14506 / JCM 5911 / LMG 7869 / NCTC 12157 / CDC 1468-78)</name>
    <dbReference type="NCBI Taxonomy" id="910964"/>
    <lineage>
        <taxon>Bacteria</taxon>
        <taxon>Pseudomonadati</taxon>
        <taxon>Pseudomonadota</taxon>
        <taxon>Gammaproteobacteria</taxon>
        <taxon>Enterobacterales</taxon>
        <taxon>Yersiniaceae</taxon>
        <taxon>Ewingella</taxon>
    </lineage>
</organism>
<dbReference type="PANTHER" id="PTHR30616">
    <property type="entry name" value="UNCHARACTERIZED PROTEIN YFIH"/>
    <property type="match status" value="1"/>
</dbReference>
<dbReference type="Proteomes" id="UP000028640">
    <property type="component" value="Unassembled WGS sequence"/>
</dbReference>